<dbReference type="Gene3D" id="3.40.50.720">
    <property type="entry name" value="NAD(P)-binding Rossmann-like Domain"/>
    <property type="match status" value="1"/>
</dbReference>
<evidence type="ECO:0000259" key="3">
    <source>
        <dbReference type="Pfam" id="PF01370"/>
    </source>
</evidence>
<dbReference type="Pfam" id="PF01370">
    <property type="entry name" value="Epimerase"/>
    <property type="match status" value="1"/>
</dbReference>
<dbReference type="SUPFAM" id="SSF51735">
    <property type="entry name" value="NAD(P)-binding Rossmann-fold domains"/>
    <property type="match status" value="1"/>
</dbReference>
<dbReference type="EMBL" id="PRLP01000143">
    <property type="protein sequence ID" value="PPC74666.1"/>
    <property type="molecule type" value="Genomic_DNA"/>
</dbReference>
<comment type="caution">
    <text evidence="4">The sequence shown here is derived from an EMBL/GenBank/DDBJ whole genome shotgun (WGS) entry which is preliminary data.</text>
</comment>
<sequence length="324" mass="36180">MKNILVTGANGFLGKDLCEVLSGEQFNHQYQVTAITRSPVLISSSSGVKLHSIADLKSSVEWHELLKDINTIVHTAAAVHIPKNKEKELGNSFTSVNVDVTNDLALRAAAAGVKRFIFISSIKVNGEQTELSTPFTHLDTPAPQGLYAESKYLAEQKLKHICKKSGMEFVVLRPPLIYGKNVKANLLQLIKAIDSNLPLPFGRTENKRSLIAKENFIDLIETCIWHPRAAGQIFLASDDHDISTTDLIKLLSIGLNSSPILFSPNKRLLKSSLTFFGKKGLYSRVYDNLQVDISHTKRTLDWTPPFSCNDMLKYTAQYWRNQNK</sequence>
<comment type="pathway">
    <text evidence="1">Bacterial outer membrane biogenesis; LPS O-antigen biosynthesis.</text>
</comment>
<evidence type="ECO:0000256" key="2">
    <source>
        <dbReference type="ARBA" id="ARBA00007637"/>
    </source>
</evidence>
<dbReference type="InterPro" id="IPR001509">
    <property type="entry name" value="Epimerase_deHydtase"/>
</dbReference>
<evidence type="ECO:0000313" key="4">
    <source>
        <dbReference type="EMBL" id="PPC74666.1"/>
    </source>
</evidence>
<dbReference type="PANTHER" id="PTHR43000">
    <property type="entry name" value="DTDP-D-GLUCOSE 4,6-DEHYDRATASE-RELATED"/>
    <property type="match status" value="1"/>
</dbReference>
<dbReference type="Proteomes" id="UP000238196">
    <property type="component" value="Unassembled WGS sequence"/>
</dbReference>
<dbReference type="InterPro" id="IPR036291">
    <property type="entry name" value="NAD(P)-bd_dom_sf"/>
</dbReference>
<gene>
    <name evidence="4" type="ORF">C4K68_25475</name>
</gene>
<protein>
    <recommendedName>
        <fullName evidence="3">NAD-dependent epimerase/dehydratase domain-containing protein</fullName>
    </recommendedName>
</protein>
<dbReference type="OrthoDB" id="9801056at2"/>
<dbReference type="AlphaFoldDB" id="A0A2S5KJY6"/>
<proteinExistence type="inferred from homology"/>
<evidence type="ECO:0000256" key="1">
    <source>
        <dbReference type="ARBA" id="ARBA00005125"/>
    </source>
</evidence>
<evidence type="ECO:0000313" key="5">
    <source>
        <dbReference type="Proteomes" id="UP000238196"/>
    </source>
</evidence>
<reference evidence="4 5" key="1">
    <citation type="submission" date="2018-02" db="EMBL/GenBank/DDBJ databases">
        <title>novel marine gammaproteobacteria from coastal saline agro ecosystem.</title>
        <authorList>
            <person name="Krishnan R."/>
            <person name="Ramesh Kumar N."/>
        </authorList>
    </citation>
    <scope>NUCLEOTIDE SEQUENCE [LARGE SCALE GENOMIC DNA]</scope>
    <source>
        <strain evidence="4 5">228</strain>
    </source>
</reference>
<feature type="domain" description="NAD-dependent epimerase/dehydratase" evidence="3">
    <location>
        <begin position="4"/>
        <end position="230"/>
    </location>
</feature>
<accession>A0A2S5KJY6</accession>
<name>A0A2S5KJY6_9PROT</name>
<comment type="similarity">
    <text evidence="2">Belongs to the NAD(P)-dependent epimerase/dehydratase family.</text>
</comment>
<organism evidence="4 5">
    <name type="scientific">Proteobacteria bacterium 228</name>
    <dbReference type="NCBI Taxonomy" id="2083153"/>
    <lineage>
        <taxon>Bacteria</taxon>
        <taxon>Pseudomonadati</taxon>
        <taxon>Pseudomonadota</taxon>
    </lineage>
</organism>